<proteinExistence type="predicted"/>
<evidence type="ECO:0008006" key="3">
    <source>
        <dbReference type="Google" id="ProtNLM"/>
    </source>
</evidence>
<organism evidence="1 2">
    <name type="scientific">Folsomia candida</name>
    <name type="common">Springtail</name>
    <dbReference type="NCBI Taxonomy" id="158441"/>
    <lineage>
        <taxon>Eukaryota</taxon>
        <taxon>Metazoa</taxon>
        <taxon>Ecdysozoa</taxon>
        <taxon>Arthropoda</taxon>
        <taxon>Hexapoda</taxon>
        <taxon>Collembola</taxon>
        <taxon>Entomobryomorpha</taxon>
        <taxon>Isotomoidea</taxon>
        <taxon>Isotomidae</taxon>
        <taxon>Proisotominae</taxon>
        <taxon>Folsomia</taxon>
    </lineage>
</organism>
<dbReference type="Gene3D" id="3.40.1800.10">
    <property type="entry name" value="His-Me finger endonucleases"/>
    <property type="match status" value="1"/>
</dbReference>
<dbReference type="InterPro" id="IPR038563">
    <property type="entry name" value="Endonuclease_7_sf"/>
</dbReference>
<dbReference type="InterPro" id="IPR043502">
    <property type="entry name" value="DNA/RNA_pol_sf"/>
</dbReference>
<dbReference type="SUPFAM" id="SSF56672">
    <property type="entry name" value="DNA/RNA polymerases"/>
    <property type="match status" value="1"/>
</dbReference>
<evidence type="ECO:0000313" key="1">
    <source>
        <dbReference type="EMBL" id="OXA47874.1"/>
    </source>
</evidence>
<dbReference type="InterPro" id="IPR044925">
    <property type="entry name" value="His-Me_finger_sf"/>
</dbReference>
<dbReference type="OrthoDB" id="8191949at2759"/>
<keyword evidence="2" id="KW-1185">Reference proteome</keyword>
<dbReference type="AlphaFoldDB" id="A0A226DSR6"/>
<dbReference type="Proteomes" id="UP000198287">
    <property type="component" value="Unassembled WGS sequence"/>
</dbReference>
<gene>
    <name evidence="1" type="ORF">Fcan01_16837</name>
</gene>
<dbReference type="EMBL" id="LNIX01000012">
    <property type="protein sequence ID" value="OXA47874.1"/>
    <property type="molecule type" value="Genomic_DNA"/>
</dbReference>
<dbReference type="InterPro" id="IPR004211">
    <property type="entry name" value="Endonuclease_7"/>
</dbReference>
<name>A0A226DSR6_FOLCA</name>
<sequence>MDLSKELTAAILSPFIRDKGRKVVNLFHFANCEESSGHYATITNISRLINKQGGHKSFVCYNCLNVFTSEERLDKHQELCFQFKSQAVRMPKPKYHFGERVPMYFEAIVKGSKNTERKLLDIHKPCGSAFAVLNSSGKVVRKYVYRGRKCVRNFLEKIEKVCRGLKLIQNRSLPMLQLTALEMQQYGNCNICHICGEKITNVNEKVRDHDHQTGLFRGGAHFTCNAYYRPNPRIPILMHNFRNYDCHLLLSSIKKFSDGEVVVIPSNSEKFMSIITDNFYFVDSLLHLNESLNTLTENLANKDEPFESKFSPLVQIFGQSKAELLSRKGFYPYEFMDSWEKFKETSLPDISCFFSNLTGETVGREDYKYAQRVFKKYCKTMGDYHDLYLLTDVLLLASVVESYRKVAMKHYKLDPVYYYSLPGFSWDAALLTTKVELELLEDQEMYNIIDEGLRGGVSMITTRFAEAYNKYMTDYKKVATEDSFLIYIDKTNLYGEGMLASLPVAGFRFEDQSVIENLTAEDICKWDDNSHEGRILVVDLSYPKHLHDISAHNEYPLSPERIAIPKEKLSKYQKEVIENYTDSLAYKIKTKDLYADLESHREDFDFSDYDANHPLFSVENKKVIVKMKDEAGGKILKSFIGVSPKMYSFSGDSVSKCAMKGVRKSVELPAVYSEWSGLLMSDEESLC</sequence>
<reference evidence="1 2" key="1">
    <citation type="submission" date="2015-12" db="EMBL/GenBank/DDBJ databases">
        <title>The genome of Folsomia candida.</title>
        <authorList>
            <person name="Faddeeva A."/>
            <person name="Derks M.F."/>
            <person name="Anvar Y."/>
            <person name="Smit S."/>
            <person name="Van Straalen N."/>
            <person name="Roelofs D."/>
        </authorList>
    </citation>
    <scope>NUCLEOTIDE SEQUENCE [LARGE SCALE GENOMIC DNA]</scope>
    <source>
        <strain evidence="1 2">VU population</strain>
        <tissue evidence="1">Whole body</tissue>
    </source>
</reference>
<accession>A0A226DSR6</accession>
<dbReference type="PANTHER" id="PTHR31511:SF12">
    <property type="entry name" value="RHO TERMINATION FACTOR N-TERMINAL DOMAIN-CONTAINING PROTEIN"/>
    <property type="match status" value="1"/>
</dbReference>
<evidence type="ECO:0000313" key="2">
    <source>
        <dbReference type="Proteomes" id="UP000198287"/>
    </source>
</evidence>
<dbReference type="SUPFAM" id="SSF54060">
    <property type="entry name" value="His-Me finger endonucleases"/>
    <property type="match status" value="1"/>
</dbReference>
<dbReference type="PANTHER" id="PTHR31511">
    <property type="entry name" value="PROTEIN CBG23764"/>
    <property type="match status" value="1"/>
</dbReference>
<comment type="caution">
    <text evidence="1">The sequence shown here is derived from an EMBL/GenBank/DDBJ whole genome shotgun (WGS) entry which is preliminary data.</text>
</comment>
<dbReference type="Pfam" id="PF02945">
    <property type="entry name" value="Endonuclease_7"/>
    <property type="match status" value="1"/>
</dbReference>
<protein>
    <recommendedName>
        <fullName evidence="3">DNA-directed DNA polymerase</fullName>
    </recommendedName>
</protein>
<dbReference type="GO" id="GO:0071897">
    <property type="term" value="P:DNA biosynthetic process"/>
    <property type="evidence" value="ECO:0007669"/>
    <property type="project" value="UniProtKB-ARBA"/>
</dbReference>